<dbReference type="RefSeq" id="WP_183440286.1">
    <property type="nucleotide sequence ID" value="NZ_JACHXD010000003.1"/>
</dbReference>
<dbReference type="AlphaFoldDB" id="A0A7W5FT20"/>
<organism evidence="1 2">
    <name type="scientific">Pseudoduganella violacea</name>
    <dbReference type="NCBI Taxonomy" id="1715466"/>
    <lineage>
        <taxon>Bacteria</taxon>
        <taxon>Pseudomonadati</taxon>
        <taxon>Pseudomonadota</taxon>
        <taxon>Betaproteobacteria</taxon>
        <taxon>Burkholderiales</taxon>
        <taxon>Oxalobacteraceae</taxon>
        <taxon>Telluria group</taxon>
        <taxon>Pseudoduganella</taxon>
    </lineage>
</organism>
<reference evidence="1 2" key="1">
    <citation type="submission" date="2020-08" db="EMBL/GenBank/DDBJ databases">
        <title>Genomic Encyclopedia of Type Strains, Phase III (KMG-III): the genomes of soil and plant-associated and newly described type strains.</title>
        <authorList>
            <person name="Whitman W."/>
        </authorList>
    </citation>
    <scope>NUCLEOTIDE SEQUENCE [LARGE SCALE GENOMIC DNA]</scope>
    <source>
        <strain evidence="1 2">CECT 8897</strain>
    </source>
</reference>
<keyword evidence="2" id="KW-1185">Reference proteome</keyword>
<dbReference type="Proteomes" id="UP000541535">
    <property type="component" value="Unassembled WGS sequence"/>
</dbReference>
<proteinExistence type="predicted"/>
<comment type="caution">
    <text evidence="1">The sequence shown here is derived from an EMBL/GenBank/DDBJ whole genome shotgun (WGS) entry which is preliminary data.</text>
</comment>
<name>A0A7W5FT20_9BURK</name>
<dbReference type="EMBL" id="JACHXD010000003">
    <property type="protein sequence ID" value="MBB3118355.1"/>
    <property type="molecule type" value="Genomic_DNA"/>
</dbReference>
<evidence type="ECO:0000313" key="1">
    <source>
        <dbReference type="EMBL" id="MBB3118355.1"/>
    </source>
</evidence>
<accession>A0A7W5FT20</accession>
<sequence length="58" mass="6486">MQKKEVKSFAFKLAEKKDQSKAQAQWKVRDGVATAGCTFPSERDRSRFGGNDNGLYCA</sequence>
<protein>
    <submittedName>
        <fullName evidence="1">Uncharacterized protein</fullName>
    </submittedName>
</protein>
<evidence type="ECO:0000313" key="2">
    <source>
        <dbReference type="Proteomes" id="UP000541535"/>
    </source>
</evidence>
<gene>
    <name evidence="1" type="ORF">FHS03_001386</name>
</gene>